<feature type="region of interest" description="Disordered" evidence="1">
    <location>
        <begin position="28"/>
        <end position="62"/>
    </location>
</feature>
<sequence length="111" mass="12665">MTCGKGKKNQSDKKKQKWKKVCVDTNKEQEAVGNTDDQPSNKFKPIQKRNGKESNKKNKVNGELRIGNENVRNLECVLKRPFLKVGRASSSEPLFWNLRTARVQRPLLPTG</sequence>
<dbReference type="Proteomes" id="UP000685013">
    <property type="component" value="Chromosome 18"/>
</dbReference>
<protein>
    <submittedName>
        <fullName evidence="2">Uncharacterized protein</fullName>
    </submittedName>
</protein>
<gene>
    <name evidence="2" type="ORF">SDJN03_27731</name>
</gene>
<organism evidence="2 3">
    <name type="scientific">Cucurbita argyrosperma subsp. sororia</name>
    <dbReference type="NCBI Taxonomy" id="37648"/>
    <lineage>
        <taxon>Eukaryota</taxon>
        <taxon>Viridiplantae</taxon>
        <taxon>Streptophyta</taxon>
        <taxon>Embryophyta</taxon>
        <taxon>Tracheophyta</taxon>
        <taxon>Spermatophyta</taxon>
        <taxon>Magnoliopsida</taxon>
        <taxon>eudicotyledons</taxon>
        <taxon>Gunneridae</taxon>
        <taxon>Pentapetalae</taxon>
        <taxon>rosids</taxon>
        <taxon>fabids</taxon>
        <taxon>Cucurbitales</taxon>
        <taxon>Cucurbitaceae</taxon>
        <taxon>Cucurbiteae</taxon>
        <taxon>Cucurbita</taxon>
    </lineage>
</organism>
<evidence type="ECO:0000313" key="3">
    <source>
        <dbReference type="Proteomes" id="UP000685013"/>
    </source>
</evidence>
<name>A0AAV6M1E6_9ROSI</name>
<dbReference type="EMBL" id="JAGKQH010000018">
    <property type="protein sequence ID" value="KAG6573844.1"/>
    <property type="molecule type" value="Genomic_DNA"/>
</dbReference>
<feature type="non-terminal residue" evidence="2">
    <location>
        <position position="1"/>
    </location>
</feature>
<feature type="compositionally biased region" description="Basic and acidic residues" evidence="1">
    <location>
        <begin position="50"/>
        <end position="62"/>
    </location>
</feature>
<keyword evidence="3" id="KW-1185">Reference proteome</keyword>
<reference evidence="2 3" key="1">
    <citation type="journal article" date="2021" name="Hortic Res">
        <title>The domestication of Cucurbita argyrosperma as revealed by the genome of its wild relative.</title>
        <authorList>
            <person name="Barrera-Redondo J."/>
            <person name="Sanchez-de la Vega G."/>
            <person name="Aguirre-Liguori J.A."/>
            <person name="Castellanos-Morales G."/>
            <person name="Gutierrez-Guerrero Y.T."/>
            <person name="Aguirre-Dugua X."/>
            <person name="Aguirre-Planter E."/>
            <person name="Tenaillon M.I."/>
            <person name="Lira-Saade R."/>
            <person name="Eguiarte L.E."/>
        </authorList>
    </citation>
    <scope>NUCLEOTIDE SEQUENCE [LARGE SCALE GENOMIC DNA]</scope>
    <source>
        <strain evidence="2">JBR-2021</strain>
    </source>
</reference>
<comment type="caution">
    <text evidence="2">The sequence shown here is derived from an EMBL/GenBank/DDBJ whole genome shotgun (WGS) entry which is preliminary data.</text>
</comment>
<evidence type="ECO:0000256" key="1">
    <source>
        <dbReference type="SAM" id="MobiDB-lite"/>
    </source>
</evidence>
<dbReference type="AlphaFoldDB" id="A0AAV6M1E6"/>
<accession>A0AAV6M1E6</accession>
<proteinExistence type="predicted"/>
<evidence type="ECO:0000313" key="2">
    <source>
        <dbReference type="EMBL" id="KAG6573844.1"/>
    </source>
</evidence>